<protein>
    <recommendedName>
        <fullName evidence="3">Ribosomal protein L5</fullName>
    </recommendedName>
</protein>
<name>A0AAV4TZL9_CAEEX</name>
<proteinExistence type="predicted"/>
<dbReference type="AlphaFoldDB" id="A0AAV4TZL9"/>
<reference evidence="1 2" key="1">
    <citation type="submission" date="2021-06" db="EMBL/GenBank/DDBJ databases">
        <title>Caerostris extrusa draft genome.</title>
        <authorList>
            <person name="Kono N."/>
            <person name="Arakawa K."/>
        </authorList>
    </citation>
    <scope>NUCLEOTIDE SEQUENCE [LARGE SCALE GENOMIC DNA]</scope>
</reference>
<evidence type="ECO:0000313" key="2">
    <source>
        <dbReference type="Proteomes" id="UP001054945"/>
    </source>
</evidence>
<gene>
    <name evidence="1" type="ORF">CEXT_209301</name>
</gene>
<comment type="caution">
    <text evidence="1">The sequence shown here is derived from an EMBL/GenBank/DDBJ whole genome shotgun (WGS) entry which is preliminary data.</text>
</comment>
<accession>A0AAV4TZL9</accession>
<organism evidence="1 2">
    <name type="scientific">Caerostris extrusa</name>
    <name type="common">Bark spider</name>
    <name type="synonym">Caerostris bankana</name>
    <dbReference type="NCBI Taxonomy" id="172846"/>
    <lineage>
        <taxon>Eukaryota</taxon>
        <taxon>Metazoa</taxon>
        <taxon>Ecdysozoa</taxon>
        <taxon>Arthropoda</taxon>
        <taxon>Chelicerata</taxon>
        <taxon>Arachnida</taxon>
        <taxon>Araneae</taxon>
        <taxon>Araneomorphae</taxon>
        <taxon>Entelegynae</taxon>
        <taxon>Araneoidea</taxon>
        <taxon>Araneidae</taxon>
        <taxon>Caerostris</taxon>
    </lineage>
</organism>
<evidence type="ECO:0000313" key="1">
    <source>
        <dbReference type="EMBL" id="GIY50870.1"/>
    </source>
</evidence>
<dbReference type="Proteomes" id="UP001054945">
    <property type="component" value="Unassembled WGS sequence"/>
</dbReference>
<keyword evidence="2" id="KW-1185">Reference proteome</keyword>
<evidence type="ECO:0008006" key="3">
    <source>
        <dbReference type="Google" id="ProtNLM"/>
    </source>
</evidence>
<sequence>MVCYLKAGGDHPLRTVVCHLSYGLVTFIPTVLLENPTSTSFGTLIFLTALKKKSRRRPPFENRRLSFKVDIINIFLNFPVKNLDPQSVLTKISLSHNSILSSSYGLVTFIPTILLENPTPPHLLEHYLSNGVQEGKKKKKGIHANLVCRNGKAKLSFGMELLNPEQPRGFPSAVRPVFELLIRQIPHQKSRIRKLFFFLLNVSWDFAEKELFADNCGTSLFFSSVSSRKKIHCRAKDGMGSWKKLVFSMKITSGYTGYLFRNK</sequence>
<dbReference type="EMBL" id="BPLR01012038">
    <property type="protein sequence ID" value="GIY50870.1"/>
    <property type="molecule type" value="Genomic_DNA"/>
</dbReference>